<dbReference type="InterPro" id="IPR028082">
    <property type="entry name" value="Peripla_BP_I"/>
</dbReference>
<reference evidence="5 6" key="1">
    <citation type="journal article" date="2019" name="Int. J. Syst. Evol. Microbiol.">
        <title>The Global Catalogue of Microorganisms (GCM) 10K type strain sequencing project: providing services to taxonomists for standard genome sequencing and annotation.</title>
        <authorList>
            <consortium name="The Broad Institute Genomics Platform"/>
            <consortium name="The Broad Institute Genome Sequencing Center for Infectious Disease"/>
            <person name="Wu L."/>
            <person name="Ma J."/>
        </authorList>
    </citation>
    <scope>NUCLEOTIDE SEQUENCE [LARGE SCALE GENOMIC DNA]</scope>
    <source>
        <strain evidence="5 6">JCM 15976</strain>
    </source>
</reference>
<dbReference type="SMART" id="SM00354">
    <property type="entry name" value="HTH_LACI"/>
    <property type="match status" value="1"/>
</dbReference>
<feature type="domain" description="HTH lacI-type" evidence="4">
    <location>
        <begin position="2"/>
        <end position="56"/>
    </location>
</feature>
<dbReference type="InterPro" id="IPR001761">
    <property type="entry name" value="Peripla_BP/Lac1_sug-bd_dom"/>
</dbReference>
<keyword evidence="2" id="KW-0238">DNA-binding</keyword>
<dbReference type="RefSeq" id="WP_343796492.1">
    <property type="nucleotide sequence ID" value="NZ_BAAAGF010000001.1"/>
</dbReference>
<evidence type="ECO:0000256" key="2">
    <source>
        <dbReference type="ARBA" id="ARBA00023125"/>
    </source>
</evidence>
<sequence length="167" mass="18898">MMTLKQISHITGFSTSTVSKALNDRFDINVETKKLIQDIALKNNYVPNKNAIALRKSKSNIVAVILPQVNDKWYSDTLYEIQKTVSKAGYRVMLFQSFDDTSKEDTYLDEINDGSIDAAIVLSANNNIKKNKFTVMPIAFVQITKEQSAQELIQLSVNSFKTLLERI</sequence>
<dbReference type="PANTHER" id="PTHR30146">
    <property type="entry name" value="LACI-RELATED TRANSCRIPTIONAL REPRESSOR"/>
    <property type="match status" value="1"/>
</dbReference>
<dbReference type="PROSITE" id="PS50932">
    <property type="entry name" value="HTH_LACI_2"/>
    <property type="match status" value="1"/>
</dbReference>
<evidence type="ECO:0000256" key="3">
    <source>
        <dbReference type="ARBA" id="ARBA00023163"/>
    </source>
</evidence>
<protein>
    <recommendedName>
        <fullName evidence="4">HTH lacI-type domain-containing protein</fullName>
    </recommendedName>
</protein>
<dbReference type="PANTHER" id="PTHR30146:SF109">
    <property type="entry name" value="HTH-TYPE TRANSCRIPTIONAL REGULATOR GALS"/>
    <property type="match status" value="1"/>
</dbReference>
<dbReference type="CDD" id="cd01392">
    <property type="entry name" value="HTH_LacI"/>
    <property type="match status" value="1"/>
</dbReference>
<dbReference type="Gene3D" id="3.40.50.2300">
    <property type="match status" value="1"/>
</dbReference>
<dbReference type="SUPFAM" id="SSF47413">
    <property type="entry name" value="lambda repressor-like DNA-binding domains"/>
    <property type="match status" value="1"/>
</dbReference>
<keyword evidence="1" id="KW-0805">Transcription regulation</keyword>
<dbReference type="Pfam" id="PF00532">
    <property type="entry name" value="Peripla_BP_1"/>
    <property type="match status" value="1"/>
</dbReference>
<proteinExistence type="predicted"/>
<accession>A0ABN1JIV8</accession>
<evidence type="ECO:0000259" key="4">
    <source>
        <dbReference type="PROSITE" id="PS50932"/>
    </source>
</evidence>
<comment type="caution">
    <text evidence="5">The sequence shown here is derived from an EMBL/GenBank/DDBJ whole genome shotgun (WGS) entry which is preliminary data.</text>
</comment>
<evidence type="ECO:0000313" key="6">
    <source>
        <dbReference type="Proteomes" id="UP001500736"/>
    </source>
</evidence>
<dbReference type="InterPro" id="IPR010982">
    <property type="entry name" value="Lambda_DNA-bd_dom_sf"/>
</dbReference>
<evidence type="ECO:0000256" key="1">
    <source>
        <dbReference type="ARBA" id="ARBA00023015"/>
    </source>
</evidence>
<keyword evidence="6" id="KW-1185">Reference proteome</keyword>
<dbReference type="InterPro" id="IPR000843">
    <property type="entry name" value="HTH_LacI"/>
</dbReference>
<dbReference type="Pfam" id="PF00356">
    <property type="entry name" value="LacI"/>
    <property type="match status" value="1"/>
</dbReference>
<dbReference type="Gene3D" id="1.10.260.40">
    <property type="entry name" value="lambda repressor-like DNA-binding domains"/>
    <property type="match status" value="1"/>
</dbReference>
<dbReference type="EMBL" id="BAAAGF010000001">
    <property type="protein sequence ID" value="GAA0740780.1"/>
    <property type="molecule type" value="Genomic_DNA"/>
</dbReference>
<keyword evidence="3" id="KW-0804">Transcription</keyword>
<dbReference type="Proteomes" id="UP001500736">
    <property type="component" value="Unassembled WGS sequence"/>
</dbReference>
<gene>
    <name evidence="5" type="ORF">GCM10009431_11270</name>
</gene>
<evidence type="ECO:0000313" key="5">
    <source>
        <dbReference type="EMBL" id="GAA0740780.1"/>
    </source>
</evidence>
<organism evidence="5 6">
    <name type="scientific">Gaetbulibacter jejuensis</name>
    <dbReference type="NCBI Taxonomy" id="584607"/>
    <lineage>
        <taxon>Bacteria</taxon>
        <taxon>Pseudomonadati</taxon>
        <taxon>Bacteroidota</taxon>
        <taxon>Flavobacteriia</taxon>
        <taxon>Flavobacteriales</taxon>
        <taxon>Flavobacteriaceae</taxon>
        <taxon>Gaetbulibacter</taxon>
    </lineage>
</organism>
<dbReference type="SUPFAM" id="SSF53822">
    <property type="entry name" value="Periplasmic binding protein-like I"/>
    <property type="match status" value="1"/>
</dbReference>
<name>A0ABN1JIV8_9FLAO</name>